<evidence type="ECO:0000313" key="4">
    <source>
        <dbReference type="Proteomes" id="UP000316968"/>
    </source>
</evidence>
<dbReference type="GO" id="GO:0016747">
    <property type="term" value="F:acyltransferase activity, transferring groups other than amino-acyl groups"/>
    <property type="evidence" value="ECO:0007669"/>
    <property type="project" value="InterPro"/>
</dbReference>
<proteinExistence type="predicted"/>
<sequence>MAEPERARRRRQRLLPRAAQPCGYSGRRHGRALLPGRRRRDQSRQRAGAGIFRDRREQARQRSRLRFFPPRSGGGAVPQVRISQKIRGLTADWKAGRKRCESGETSRRAIGLSDAPAGKQAFVYEFFIDEPCRNQGYGQAAMRSPDDTARSLGAFSIGLHVFGHNATALHVYRKAGCEVTDYKMAKRL</sequence>
<keyword evidence="3" id="KW-0808">Transferase</keyword>
<evidence type="ECO:0000313" key="3">
    <source>
        <dbReference type="EMBL" id="QDH22066.1"/>
    </source>
</evidence>
<dbReference type="Pfam" id="PF00583">
    <property type="entry name" value="Acetyltransf_1"/>
    <property type="match status" value="1"/>
</dbReference>
<feature type="compositionally biased region" description="Basic residues" evidence="1">
    <location>
        <begin position="26"/>
        <end position="41"/>
    </location>
</feature>
<dbReference type="OrthoDB" id="65897at2"/>
<accession>A0A4Y6V064</accession>
<dbReference type="SUPFAM" id="SSF55729">
    <property type="entry name" value="Acyl-CoA N-acyltransferases (Nat)"/>
    <property type="match status" value="1"/>
</dbReference>
<feature type="domain" description="N-acetyltransferase" evidence="2">
    <location>
        <begin position="116"/>
        <end position="188"/>
    </location>
</feature>
<dbReference type="Gene3D" id="3.40.630.30">
    <property type="match status" value="1"/>
</dbReference>
<dbReference type="InterPro" id="IPR000182">
    <property type="entry name" value="GNAT_dom"/>
</dbReference>
<dbReference type="KEGG" id="saca:FFV09_15170"/>
<gene>
    <name evidence="3" type="ORF">FFV09_15170</name>
</gene>
<evidence type="ECO:0000256" key="1">
    <source>
        <dbReference type="SAM" id="MobiDB-lite"/>
    </source>
</evidence>
<keyword evidence="4" id="KW-1185">Reference proteome</keyword>
<dbReference type="Proteomes" id="UP000316968">
    <property type="component" value="Chromosome"/>
</dbReference>
<name>A0A4Y6V064_SACBS</name>
<evidence type="ECO:0000259" key="2">
    <source>
        <dbReference type="PROSITE" id="PS51186"/>
    </source>
</evidence>
<protein>
    <submittedName>
        <fullName evidence="3">GNAT family N-acetyltransferase</fullName>
    </submittedName>
</protein>
<dbReference type="AlphaFoldDB" id="A0A4Y6V064"/>
<dbReference type="PROSITE" id="PS51186">
    <property type="entry name" value="GNAT"/>
    <property type="match status" value="1"/>
</dbReference>
<dbReference type="EMBL" id="CP041217">
    <property type="protein sequence ID" value="QDH22066.1"/>
    <property type="molecule type" value="Genomic_DNA"/>
</dbReference>
<organism evidence="3 4">
    <name type="scientific">Saccharibacillus brassicae</name>
    <dbReference type="NCBI Taxonomy" id="2583377"/>
    <lineage>
        <taxon>Bacteria</taxon>
        <taxon>Bacillati</taxon>
        <taxon>Bacillota</taxon>
        <taxon>Bacilli</taxon>
        <taxon>Bacillales</taxon>
        <taxon>Paenibacillaceae</taxon>
        <taxon>Saccharibacillus</taxon>
    </lineage>
</organism>
<feature type="region of interest" description="Disordered" evidence="1">
    <location>
        <begin position="1"/>
        <end position="60"/>
    </location>
</feature>
<dbReference type="InterPro" id="IPR016181">
    <property type="entry name" value="Acyl_CoA_acyltransferase"/>
</dbReference>
<reference evidence="3 4" key="1">
    <citation type="submission" date="2019-06" db="EMBL/GenBank/DDBJ databases">
        <title>Saccharibacillus brassicae sp. nov., an endophytic bacterium isolated from Chinese cabbage seeds (Brassica pekinensis).</title>
        <authorList>
            <person name="Jiang L."/>
            <person name="Lee J."/>
            <person name="Kim S.W."/>
        </authorList>
    </citation>
    <scope>NUCLEOTIDE SEQUENCE [LARGE SCALE GENOMIC DNA]</scope>
    <source>
        <strain evidence="4">KCTC 43072 / ATSA2</strain>
    </source>
</reference>